<dbReference type="AlphaFoldDB" id="Q6ZCP5"/>
<evidence type="ECO:0000313" key="3">
    <source>
        <dbReference type="EMBL" id="EEE68114.1"/>
    </source>
</evidence>
<dbReference type="Proteomes" id="UP000007752">
    <property type="component" value="Chromosome 8"/>
</dbReference>
<reference evidence="4" key="4">
    <citation type="journal article" date="2008" name="Nucleic Acids Res.">
        <title>The rice annotation project database (RAP-DB): 2008 update.</title>
        <authorList>
            <consortium name="The rice annotation project (RAP)"/>
        </authorList>
    </citation>
    <scope>GENOME REANNOTATION</scope>
    <source>
        <strain evidence="4">cv. Nipponbare</strain>
    </source>
</reference>
<reference evidence="2" key="1">
    <citation type="submission" date="2001-12" db="EMBL/GenBank/DDBJ databases">
        <title>Oryza sativa nipponbare(GA3) genomic DNA, chromosome 8, PAC clone:P0462E11.</title>
        <authorList>
            <person name="Sasaki T."/>
            <person name="Matsumoto T."/>
            <person name="Yamamoto K."/>
        </authorList>
    </citation>
    <scope>NUCLEOTIDE SEQUENCE</scope>
</reference>
<dbReference type="EMBL" id="CM000145">
    <property type="protein sequence ID" value="EEE68114.1"/>
    <property type="molecule type" value="Genomic_DNA"/>
</dbReference>
<reference evidence="4" key="2">
    <citation type="journal article" date="2005" name="Nature">
        <title>The map-based sequence of the rice genome.</title>
        <authorList>
            <consortium name="International rice genome sequencing project (IRGSP)"/>
            <person name="Matsumoto T."/>
            <person name="Wu J."/>
            <person name="Kanamori H."/>
            <person name="Katayose Y."/>
            <person name="Fujisawa M."/>
            <person name="Namiki N."/>
            <person name="Mizuno H."/>
            <person name="Yamamoto K."/>
            <person name="Antonio B.A."/>
            <person name="Baba T."/>
            <person name="Sakata K."/>
            <person name="Nagamura Y."/>
            <person name="Aoki H."/>
            <person name="Arikawa K."/>
            <person name="Arita K."/>
            <person name="Bito T."/>
            <person name="Chiden Y."/>
            <person name="Fujitsuka N."/>
            <person name="Fukunaka R."/>
            <person name="Hamada M."/>
            <person name="Harada C."/>
            <person name="Hayashi A."/>
            <person name="Hijishita S."/>
            <person name="Honda M."/>
            <person name="Hosokawa S."/>
            <person name="Ichikawa Y."/>
            <person name="Idonuma A."/>
            <person name="Iijima M."/>
            <person name="Ikeda M."/>
            <person name="Ikeno M."/>
            <person name="Ito K."/>
            <person name="Ito S."/>
            <person name="Ito T."/>
            <person name="Ito Y."/>
            <person name="Ito Y."/>
            <person name="Iwabuchi A."/>
            <person name="Kamiya K."/>
            <person name="Karasawa W."/>
            <person name="Kurita K."/>
            <person name="Katagiri S."/>
            <person name="Kikuta A."/>
            <person name="Kobayashi H."/>
            <person name="Kobayashi N."/>
            <person name="Machita K."/>
            <person name="Maehara T."/>
            <person name="Masukawa M."/>
            <person name="Mizubayashi T."/>
            <person name="Mukai Y."/>
            <person name="Nagasaki H."/>
            <person name="Nagata Y."/>
            <person name="Naito S."/>
            <person name="Nakashima M."/>
            <person name="Nakama Y."/>
            <person name="Nakamichi Y."/>
            <person name="Nakamura M."/>
            <person name="Meguro A."/>
            <person name="Negishi M."/>
            <person name="Ohta I."/>
            <person name="Ohta T."/>
            <person name="Okamoto M."/>
            <person name="Ono N."/>
            <person name="Saji S."/>
            <person name="Sakaguchi M."/>
            <person name="Sakai K."/>
            <person name="Shibata M."/>
            <person name="Shimokawa T."/>
            <person name="Song J."/>
            <person name="Takazaki Y."/>
            <person name="Terasawa K."/>
            <person name="Tsugane M."/>
            <person name="Tsuji K."/>
            <person name="Ueda S."/>
            <person name="Waki K."/>
            <person name="Yamagata H."/>
            <person name="Yamamoto M."/>
            <person name="Yamamoto S."/>
            <person name="Yamane H."/>
            <person name="Yoshiki S."/>
            <person name="Yoshihara R."/>
            <person name="Yukawa K."/>
            <person name="Zhong H."/>
            <person name="Yano M."/>
            <person name="Yuan Q."/>
            <person name="Ouyang S."/>
            <person name="Liu J."/>
            <person name="Jones K.M."/>
            <person name="Gansberger K."/>
            <person name="Moffat K."/>
            <person name="Hill J."/>
            <person name="Bera J."/>
            <person name="Fadrosh D."/>
            <person name="Jin S."/>
            <person name="Johri S."/>
            <person name="Kim M."/>
            <person name="Overton L."/>
            <person name="Reardon M."/>
            <person name="Tsitrin T."/>
            <person name="Vuong H."/>
            <person name="Weaver B."/>
            <person name="Ciecko A."/>
            <person name="Tallon L."/>
            <person name="Jackson J."/>
            <person name="Pai G."/>
            <person name="Aken S.V."/>
            <person name="Utterback T."/>
            <person name="Reidmuller S."/>
            <person name="Feldblyum T."/>
            <person name="Hsiao J."/>
            <person name="Zismann V."/>
            <person name="Iobst S."/>
            <person name="de Vazeille A.R."/>
            <person name="Buell C.R."/>
            <person name="Ying K."/>
            <person name="Li Y."/>
            <person name="Lu T."/>
            <person name="Huang Y."/>
            <person name="Zhao Q."/>
            <person name="Feng Q."/>
            <person name="Zhang L."/>
            <person name="Zhu J."/>
            <person name="Weng Q."/>
            <person name="Mu J."/>
            <person name="Lu Y."/>
            <person name="Fan D."/>
            <person name="Liu Y."/>
            <person name="Guan J."/>
            <person name="Zhang Y."/>
            <person name="Yu S."/>
            <person name="Liu X."/>
            <person name="Zhang Y."/>
            <person name="Hong G."/>
            <person name="Han B."/>
            <person name="Choisne N."/>
            <person name="Demange N."/>
            <person name="Orjeda G."/>
            <person name="Samain S."/>
            <person name="Cattolico L."/>
            <person name="Pelletier E."/>
            <person name="Couloux A."/>
            <person name="Segurens B."/>
            <person name="Wincker P."/>
            <person name="D'Hont A."/>
            <person name="Scarpelli C."/>
            <person name="Weissenbach J."/>
            <person name="Salanoubat M."/>
            <person name="Quetier F."/>
            <person name="Yu Y."/>
            <person name="Kim H.R."/>
            <person name="Rambo T."/>
            <person name="Currie J."/>
            <person name="Collura K."/>
            <person name="Luo M."/>
            <person name="Yang T."/>
            <person name="Ammiraju J.S.S."/>
            <person name="Engler F."/>
            <person name="Soderlund C."/>
            <person name="Wing R.A."/>
            <person name="Palmer L.E."/>
            <person name="de la Bastide M."/>
            <person name="Spiegel L."/>
            <person name="Nascimento L."/>
            <person name="Zutavern T."/>
            <person name="O'Shaughnessy A."/>
            <person name="Dike S."/>
            <person name="Dedhia N."/>
            <person name="Preston R."/>
            <person name="Balija V."/>
            <person name="McCombie W.R."/>
            <person name="Chow T."/>
            <person name="Chen H."/>
            <person name="Chung M."/>
            <person name="Chen C."/>
            <person name="Shaw J."/>
            <person name="Wu H."/>
            <person name="Hsiao K."/>
            <person name="Chao Y."/>
            <person name="Chu M."/>
            <person name="Cheng C."/>
            <person name="Hour A."/>
            <person name="Lee P."/>
            <person name="Lin S."/>
            <person name="Lin Y."/>
            <person name="Liou J."/>
            <person name="Liu S."/>
            <person name="Hsing Y."/>
            <person name="Raghuvanshi S."/>
            <person name="Mohanty A."/>
            <person name="Bharti A.K."/>
            <person name="Gaur A."/>
            <person name="Gupta V."/>
            <person name="Kumar D."/>
            <person name="Ravi V."/>
            <person name="Vij S."/>
            <person name="Kapur A."/>
            <person name="Khurana P."/>
            <person name="Khurana P."/>
            <person name="Khurana J.P."/>
            <person name="Tyagi A.K."/>
            <person name="Gaikwad K."/>
            <person name="Singh A."/>
            <person name="Dalal V."/>
            <person name="Srivastava S."/>
            <person name="Dixit A."/>
            <person name="Pal A.K."/>
            <person name="Ghazi I.A."/>
            <person name="Yadav M."/>
            <person name="Pandit A."/>
            <person name="Bhargava A."/>
            <person name="Sureshbabu K."/>
            <person name="Batra K."/>
            <person name="Sharma T.R."/>
            <person name="Mohapatra T."/>
            <person name="Singh N.K."/>
            <person name="Messing J."/>
            <person name="Nelson A.B."/>
            <person name="Fuks G."/>
            <person name="Kavchok S."/>
            <person name="Keizer G."/>
            <person name="Linton E."/>
            <person name="Llaca V."/>
            <person name="Song R."/>
            <person name="Tanyolac B."/>
            <person name="Young S."/>
            <person name="Ho-Il K."/>
            <person name="Hahn J.H."/>
            <person name="Sangsakoo G."/>
            <person name="Vanavichit A."/>
            <person name="de Mattos Luiz.A.T."/>
            <person name="Zimmer P.D."/>
            <person name="Malone G."/>
            <person name="Dellagostin O."/>
            <person name="de Oliveira A.C."/>
            <person name="Bevan M."/>
            <person name="Bancroft I."/>
            <person name="Minx P."/>
            <person name="Cordum H."/>
            <person name="Wilson R."/>
            <person name="Cheng Z."/>
            <person name="Jin W."/>
            <person name="Jiang J."/>
            <person name="Leong S.A."/>
            <person name="Iwama H."/>
            <person name="Gojobori T."/>
            <person name="Itoh T."/>
            <person name="Niimura Y."/>
            <person name="Fujii Y."/>
            <person name="Habara T."/>
            <person name="Sakai H."/>
            <person name="Sato Y."/>
            <person name="Wilson G."/>
            <person name="Kumar K."/>
            <person name="McCouch S."/>
            <person name="Juretic N."/>
            <person name="Hoen D."/>
            <person name="Wright S."/>
            <person name="Bruskiewich R."/>
            <person name="Bureau T."/>
            <person name="Miyao A."/>
            <person name="Hirochika H."/>
            <person name="Nishikawa T."/>
            <person name="Kadowaki K."/>
            <person name="Sugiura M."/>
            <person name="Burr B."/>
            <person name="Sasaki T."/>
        </authorList>
    </citation>
    <scope>NUCLEOTIDE SEQUENCE [LARGE SCALE GENOMIC DNA]</scope>
    <source>
        <strain evidence="4">cv. Nipponbare</strain>
    </source>
</reference>
<organism evidence="3">
    <name type="scientific">Oryza sativa subsp. japonica</name>
    <name type="common">Rice</name>
    <dbReference type="NCBI Taxonomy" id="39947"/>
    <lineage>
        <taxon>Eukaryota</taxon>
        <taxon>Viridiplantae</taxon>
        <taxon>Streptophyta</taxon>
        <taxon>Embryophyta</taxon>
        <taxon>Tracheophyta</taxon>
        <taxon>Spermatophyta</taxon>
        <taxon>Magnoliopsida</taxon>
        <taxon>Liliopsida</taxon>
        <taxon>Poales</taxon>
        <taxon>Poaceae</taxon>
        <taxon>BOP clade</taxon>
        <taxon>Oryzoideae</taxon>
        <taxon>Oryzeae</taxon>
        <taxon>Oryzinae</taxon>
        <taxon>Oryza</taxon>
        <taxon>Oryza sativa</taxon>
    </lineage>
</organism>
<evidence type="ECO:0000313" key="2">
    <source>
        <dbReference type="EMBL" id="BAC99544.1"/>
    </source>
</evidence>
<accession>B9FZ97</accession>
<accession>Q6ZCP5</accession>
<reference evidence="3" key="3">
    <citation type="journal article" date="2005" name="PLoS Biol.">
        <title>The genomes of Oryza sativa: a history of duplications.</title>
        <authorList>
            <person name="Yu J."/>
            <person name="Wang J."/>
            <person name="Lin W."/>
            <person name="Li S."/>
            <person name="Li H."/>
            <person name="Zhou J."/>
            <person name="Ni P."/>
            <person name="Dong W."/>
            <person name="Hu S."/>
            <person name="Zeng C."/>
            <person name="Zhang J."/>
            <person name="Zhang Y."/>
            <person name="Li R."/>
            <person name="Xu Z."/>
            <person name="Li S."/>
            <person name="Li X."/>
            <person name="Zheng H."/>
            <person name="Cong L."/>
            <person name="Lin L."/>
            <person name="Yin J."/>
            <person name="Geng J."/>
            <person name="Li G."/>
            <person name="Shi J."/>
            <person name="Liu J."/>
            <person name="Lv H."/>
            <person name="Li J."/>
            <person name="Wang J."/>
            <person name="Deng Y."/>
            <person name="Ran L."/>
            <person name="Shi X."/>
            <person name="Wang X."/>
            <person name="Wu Q."/>
            <person name="Li C."/>
            <person name="Ren X."/>
            <person name="Wang J."/>
            <person name="Wang X."/>
            <person name="Li D."/>
            <person name="Liu D."/>
            <person name="Zhang X."/>
            <person name="Ji Z."/>
            <person name="Zhao W."/>
            <person name="Sun Y."/>
            <person name="Zhang Z."/>
            <person name="Bao J."/>
            <person name="Han Y."/>
            <person name="Dong L."/>
            <person name="Ji J."/>
            <person name="Chen P."/>
            <person name="Wu S."/>
            <person name="Liu J."/>
            <person name="Xiao Y."/>
            <person name="Bu D."/>
            <person name="Tan J."/>
            <person name="Yang L."/>
            <person name="Ye C."/>
            <person name="Zhang J."/>
            <person name="Xu J."/>
            <person name="Zhou Y."/>
            <person name="Yu Y."/>
            <person name="Zhang B."/>
            <person name="Zhuang S."/>
            <person name="Wei H."/>
            <person name="Liu B."/>
            <person name="Lei M."/>
            <person name="Yu H."/>
            <person name="Li Y."/>
            <person name="Xu H."/>
            <person name="Wei S."/>
            <person name="He X."/>
            <person name="Fang L."/>
            <person name="Zhang Z."/>
            <person name="Zhang Y."/>
            <person name="Huang X."/>
            <person name="Su Z."/>
            <person name="Tong W."/>
            <person name="Li J."/>
            <person name="Tong Z."/>
            <person name="Li S."/>
            <person name="Ye J."/>
            <person name="Wang L."/>
            <person name="Fang L."/>
            <person name="Lei T."/>
            <person name="Chen C."/>
            <person name="Chen H."/>
            <person name="Xu Z."/>
            <person name="Li H."/>
            <person name="Huang H."/>
            <person name="Zhang F."/>
            <person name="Xu H."/>
            <person name="Li N."/>
            <person name="Zhao C."/>
            <person name="Li S."/>
            <person name="Dong L."/>
            <person name="Huang Y."/>
            <person name="Li L."/>
            <person name="Xi Y."/>
            <person name="Qi Q."/>
            <person name="Li W."/>
            <person name="Zhang B."/>
            <person name="Hu W."/>
            <person name="Zhang Y."/>
            <person name="Tian X."/>
            <person name="Jiao Y."/>
            <person name="Liang X."/>
            <person name="Jin J."/>
            <person name="Gao L."/>
            <person name="Zheng W."/>
            <person name="Hao B."/>
            <person name="Liu S."/>
            <person name="Wang W."/>
            <person name="Yuan L."/>
            <person name="Cao M."/>
            <person name="McDermott J."/>
            <person name="Samudrala R."/>
            <person name="Wang J."/>
            <person name="Wong G.K."/>
            <person name="Yang H."/>
        </authorList>
    </citation>
    <scope>NUCLEOTIDE SEQUENCE [LARGE SCALE GENOMIC DNA]</scope>
</reference>
<sequence>MPVSTSPNTEPVYIYIPHRGIGNYKGSLLSLYSSARDQQGSCDSRVRGSRARRETGAPRPFALAPPLVSGVVGHLECAINAVGVTRPGCHHVVGGLGNGTDFLPLRLTPGAPRGLRKGDLR</sequence>
<feature type="region of interest" description="Disordered" evidence="1">
    <location>
        <begin position="38"/>
        <end position="60"/>
    </location>
</feature>
<proteinExistence type="predicted"/>
<dbReference type="Proteomes" id="UP000000763">
    <property type="component" value="Chromosome 8"/>
</dbReference>
<dbReference type="EMBL" id="AP004560">
    <property type="protein sequence ID" value="BAC99544.1"/>
    <property type="molecule type" value="Genomic_DNA"/>
</dbReference>
<reference evidence="3" key="5">
    <citation type="submission" date="2008-12" db="EMBL/GenBank/DDBJ databases">
        <title>Improved gene annotation of the rice (Oryza sativa) genomes.</title>
        <authorList>
            <person name="Wang J."/>
            <person name="Li R."/>
            <person name="Fan W."/>
            <person name="Huang Q."/>
            <person name="Zhang J."/>
            <person name="Zhou Y."/>
            <person name="Hu Y."/>
            <person name="Zi S."/>
            <person name="Li J."/>
            <person name="Ni P."/>
            <person name="Zheng H."/>
            <person name="Zhang Y."/>
            <person name="Zhao M."/>
            <person name="Hao Q."/>
            <person name="McDermott J."/>
            <person name="Samudrala R."/>
            <person name="Kristiansen K."/>
            <person name="Wong G.K.-S."/>
        </authorList>
    </citation>
    <scope>NUCLEOTIDE SEQUENCE</scope>
</reference>
<evidence type="ECO:0000256" key="1">
    <source>
        <dbReference type="SAM" id="MobiDB-lite"/>
    </source>
</evidence>
<protein>
    <submittedName>
        <fullName evidence="3">Uncharacterized protein</fullName>
    </submittedName>
</protein>
<evidence type="ECO:0000313" key="4">
    <source>
        <dbReference type="Proteomes" id="UP000000763"/>
    </source>
</evidence>
<gene>
    <name evidence="3" type="ORF">OsJ_26181</name>
    <name evidence="2" type="ORF">P0462E11.10</name>
</gene>
<name>Q6ZCP5_ORYSJ</name>